<keyword evidence="4 6" id="KW-1133">Transmembrane helix</keyword>
<dbReference type="GO" id="GO:0005886">
    <property type="term" value="C:plasma membrane"/>
    <property type="evidence" value="ECO:0007669"/>
    <property type="project" value="UniProtKB-SubCell"/>
</dbReference>
<dbReference type="PANTHER" id="PTHR30250:SF11">
    <property type="entry name" value="O-ANTIGEN TRANSPORTER-RELATED"/>
    <property type="match status" value="1"/>
</dbReference>
<gene>
    <name evidence="7" type="ORF">MNBD_BACTEROID01-1654</name>
</gene>
<comment type="subcellular location">
    <subcellularLocation>
        <location evidence="1">Cell membrane</location>
        <topology evidence="1">Multi-pass membrane protein</topology>
    </subcellularLocation>
</comment>
<proteinExistence type="predicted"/>
<dbReference type="InterPro" id="IPR050833">
    <property type="entry name" value="Poly_Biosynth_Transport"/>
</dbReference>
<keyword evidence="2" id="KW-1003">Cell membrane</keyword>
<feature type="transmembrane region" description="Helical" evidence="6">
    <location>
        <begin position="256"/>
        <end position="277"/>
    </location>
</feature>
<dbReference type="PANTHER" id="PTHR30250">
    <property type="entry name" value="PST FAMILY PREDICTED COLANIC ACID TRANSPORTER"/>
    <property type="match status" value="1"/>
</dbReference>
<feature type="transmembrane region" description="Helical" evidence="6">
    <location>
        <begin position="178"/>
        <end position="198"/>
    </location>
</feature>
<keyword evidence="5 6" id="KW-0472">Membrane</keyword>
<feature type="transmembrane region" description="Helical" evidence="6">
    <location>
        <begin position="420"/>
        <end position="440"/>
    </location>
</feature>
<feature type="transmembrane region" description="Helical" evidence="6">
    <location>
        <begin position="149"/>
        <end position="171"/>
    </location>
</feature>
<keyword evidence="3 6" id="KW-0812">Transmembrane</keyword>
<dbReference type="InterPro" id="IPR002797">
    <property type="entry name" value="Polysacc_synth"/>
</dbReference>
<feature type="transmembrane region" description="Helical" evidence="6">
    <location>
        <begin position="30"/>
        <end position="54"/>
    </location>
</feature>
<dbReference type="AlphaFoldDB" id="A0A3B0TRJ3"/>
<protein>
    <submittedName>
        <fullName evidence="7">O-antigen flippase Wzx</fullName>
    </submittedName>
</protein>
<feature type="transmembrane region" description="Helical" evidence="6">
    <location>
        <begin position="289"/>
        <end position="312"/>
    </location>
</feature>
<feature type="transmembrane region" description="Helical" evidence="6">
    <location>
        <begin position="204"/>
        <end position="227"/>
    </location>
</feature>
<evidence type="ECO:0000256" key="4">
    <source>
        <dbReference type="ARBA" id="ARBA00022989"/>
    </source>
</evidence>
<feature type="transmembrane region" description="Helical" evidence="6">
    <location>
        <begin position="102"/>
        <end position="129"/>
    </location>
</feature>
<sequence>MRTVILRARGFITDFFTRGHTRSLEAKKNILATFLVKGISIAISLVLVPLTINYVNPSQYGIWLTLSSIVAWFSFFDIGFGNGLRNKFAESKATGNLNKARIYISTTYAALVVIFSGIWVLFFIANFFINWSKVLNAPGEMARELSTLALIVFSFFCLQIILKTINTIFIADQKPAKASFLDMLGQLIALVIIAILTITTKGSLLLLGVTLGFAPIIVLIISNIWFFRGKFRQFAPSLKYVRFSYAKDLMKLGVKFFILQIAYIIIYEASNIIIAQVCGPKDVTIYNIAFKYFGIATMAFSIIMTPFWSAFTDAFAVKDYNWMKRTYKHLQKVTFLLIAGVLVMLLASGTAYHLWIGDVVTVKTSISVAVALYVIVNIWNSLHSALLNGMGKIRLQLYISMLGTAFNIPLAIVLGRKFGVEGVVMAAVLLNLISMVYSPIQVIRLLNNKAKGIWNA</sequence>
<feature type="transmembrane region" description="Helical" evidence="6">
    <location>
        <begin position="362"/>
        <end position="383"/>
    </location>
</feature>
<evidence type="ECO:0000313" key="7">
    <source>
        <dbReference type="EMBL" id="VAW21245.1"/>
    </source>
</evidence>
<dbReference type="EMBL" id="UOEP01000139">
    <property type="protein sequence ID" value="VAW21245.1"/>
    <property type="molecule type" value="Genomic_DNA"/>
</dbReference>
<dbReference type="Pfam" id="PF01943">
    <property type="entry name" value="Polysacc_synt"/>
    <property type="match status" value="1"/>
</dbReference>
<evidence type="ECO:0000256" key="6">
    <source>
        <dbReference type="SAM" id="Phobius"/>
    </source>
</evidence>
<reference evidence="7" key="1">
    <citation type="submission" date="2018-06" db="EMBL/GenBank/DDBJ databases">
        <authorList>
            <person name="Zhirakovskaya E."/>
        </authorList>
    </citation>
    <scope>NUCLEOTIDE SEQUENCE</scope>
</reference>
<evidence type="ECO:0000256" key="1">
    <source>
        <dbReference type="ARBA" id="ARBA00004651"/>
    </source>
</evidence>
<name>A0A3B0TRJ3_9ZZZZ</name>
<accession>A0A3B0TRJ3</accession>
<feature type="transmembrane region" description="Helical" evidence="6">
    <location>
        <begin position="60"/>
        <end position="81"/>
    </location>
</feature>
<evidence type="ECO:0000256" key="5">
    <source>
        <dbReference type="ARBA" id="ARBA00023136"/>
    </source>
</evidence>
<feature type="transmembrane region" description="Helical" evidence="6">
    <location>
        <begin position="395"/>
        <end position="414"/>
    </location>
</feature>
<evidence type="ECO:0000256" key="3">
    <source>
        <dbReference type="ARBA" id="ARBA00022692"/>
    </source>
</evidence>
<organism evidence="7">
    <name type="scientific">hydrothermal vent metagenome</name>
    <dbReference type="NCBI Taxonomy" id="652676"/>
    <lineage>
        <taxon>unclassified sequences</taxon>
        <taxon>metagenomes</taxon>
        <taxon>ecological metagenomes</taxon>
    </lineage>
</organism>
<evidence type="ECO:0000256" key="2">
    <source>
        <dbReference type="ARBA" id="ARBA00022475"/>
    </source>
</evidence>
<feature type="transmembrane region" description="Helical" evidence="6">
    <location>
        <begin position="333"/>
        <end position="356"/>
    </location>
</feature>